<sequence length="194" mass="20701">MPKWALFERMRFTRQVLLLQIGVVVLVVGLGVALVTWLLRTTTAEQYGQRALAIAKSVAVDPDVVEAAAARKQGGPLEQLVLDTVDTNDALFVVITDDRGIRLAHPTPGLIGQKVSTSADEALAGNDVVSAVQRGKLGVSVRSKTPIWQGSRVVGEVSVGFDVDELTSDFNRLLVLTLGFAGFALLLGPAPQRC</sequence>
<keyword evidence="3 6" id="KW-0812">Transmembrane</keyword>
<dbReference type="InterPro" id="IPR029151">
    <property type="entry name" value="Sensor-like_sf"/>
</dbReference>
<accession>A0A9Y2IJ92</accession>
<keyword evidence="9" id="KW-1185">Reference proteome</keyword>
<dbReference type="AlphaFoldDB" id="A0A9Y2IJ92"/>
<evidence type="ECO:0000256" key="2">
    <source>
        <dbReference type="ARBA" id="ARBA00022475"/>
    </source>
</evidence>
<evidence type="ECO:0000256" key="4">
    <source>
        <dbReference type="ARBA" id="ARBA00022989"/>
    </source>
</evidence>
<keyword evidence="4 6" id="KW-1133">Transmembrane helix</keyword>
<organism evidence="8 9">
    <name type="scientific">Amycolatopsis carbonis</name>
    <dbReference type="NCBI Taxonomy" id="715471"/>
    <lineage>
        <taxon>Bacteria</taxon>
        <taxon>Bacillati</taxon>
        <taxon>Actinomycetota</taxon>
        <taxon>Actinomycetes</taxon>
        <taxon>Pseudonocardiales</taxon>
        <taxon>Pseudonocardiaceae</taxon>
        <taxon>Amycolatopsis</taxon>
    </lineage>
</organism>
<dbReference type="GO" id="GO:0005886">
    <property type="term" value="C:plasma membrane"/>
    <property type="evidence" value="ECO:0007669"/>
    <property type="project" value="UniProtKB-SubCell"/>
</dbReference>
<dbReference type="SUPFAM" id="SSF103190">
    <property type="entry name" value="Sensory domain-like"/>
    <property type="match status" value="1"/>
</dbReference>
<dbReference type="Pfam" id="PF17203">
    <property type="entry name" value="sCache_3_2"/>
    <property type="match status" value="1"/>
</dbReference>
<keyword evidence="2" id="KW-1003">Cell membrane</keyword>
<dbReference type="KEGG" id="acab:QRX50_06640"/>
<dbReference type="Proteomes" id="UP001236014">
    <property type="component" value="Chromosome"/>
</dbReference>
<evidence type="ECO:0000256" key="5">
    <source>
        <dbReference type="ARBA" id="ARBA00023136"/>
    </source>
</evidence>
<feature type="transmembrane region" description="Helical" evidence="6">
    <location>
        <begin position="16"/>
        <end position="39"/>
    </location>
</feature>
<comment type="subcellular location">
    <subcellularLocation>
        <location evidence="1">Cell membrane</location>
        <topology evidence="1">Multi-pass membrane protein</topology>
    </subcellularLocation>
</comment>
<evidence type="ECO:0000256" key="1">
    <source>
        <dbReference type="ARBA" id="ARBA00004651"/>
    </source>
</evidence>
<evidence type="ECO:0000256" key="3">
    <source>
        <dbReference type="ARBA" id="ARBA00022692"/>
    </source>
</evidence>
<gene>
    <name evidence="8" type="ORF">QRX50_06640</name>
</gene>
<keyword evidence="5 6" id="KW-0472">Membrane</keyword>
<evidence type="ECO:0000313" key="9">
    <source>
        <dbReference type="Proteomes" id="UP001236014"/>
    </source>
</evidence>
<evidence type="ECO:0000259" key="7">
    <source>
        <dbReference type="Pfam" id="PF17203"/>
    </source>
</evidence>
<reference evidence="8 9" key="1">
    <citation type="submission" date="2023-06" db="EMBL/GenBank/DDBJ databases">
        <authorList>
            <person name="Oyuntsetseg B."/>
            <person name="Kim S.B."/>
        </authorList>
    </citation>
    <scope>NUCLEOTIDE SEQUENCE [LARGE SCALE GENOMIC DNA]</scope>
    <source>
        <strain evidence="8 9">2-15</strain>
    </source>
</reference>
<dbReference type="EMBL" id="CP127294">
    <property type="protein sequence ID" value="WIX80449.1"/>
    <property type="molecule type" value="Genomic_DNA"/>
</dbReference>
<dbReference type="InterPro" id="IPR033463">
    <property type="entry name" value="sCache_3"/>
</dbReference>
<protein>
    <recommendedName>
        <fullName evidence="7">Single cache domain-containing protein</fullName>
    </recommendedName>
</protein>
<evidence type="ECO:0000313" key="8">
    <source>
        <dbReference type="EMBL" id="WIX80449.1"/>
    </source>
</evidence>
<proteinExistence type="predicted"/>
<evidence type="ECO:0000256" key="6">
    <source>
        <dbReference type="SAM" id="Phobius"/>
    </source>
</evidence>
<dbReference type="RefSeq" id="WP_285971079.1">
    <property type="nucleotide sequence ID" value="NZ_CP127294.1"/>
</dbReference>
<dbReference type="Gene3D" id="3.30.450.20">
    <property type="entry name" value="PAS domain"/>
    <property type="match status" value="1"/>
</dbReference>
<name>A0A9Y2IJ92_9PSEU</name>
<feature type="domain" description="Single cache" evidence="7">
    <location>
        <begin position="40"/>
        <end position="174"/>
    </location>
</feature>